<keyword evidence="8" id="KW-0408">Iron</keyword>
<dbReference type="InterPro" id="IPR044831">
    <property type="entry name" value="Ccp1-like"/>
</dbReference>
<dbReference type="GO" id="GO:0046872">
    <property type="term" value="F:metal ion binding"/>
    <property type="evidence" value="ECO:0007669"/>
    <property type="project" value="UniProtKB-KW"/>
</dbReference>
<protein>
    <recommendedName>
        <fullName evidence="11">Cytochrome c peroxidase, mitochondrial</fullName>
        <ecNumber evidence="10">1.11.1.5</ecNumber>
    </recommendedName>
</protein>
<keyword evidence="9" id="KW-0496">Mitochondrion</keyword>
<dbReference type="InterPro" id="IPR002016">
    <property type="entry name" value="Haem_peroxidase"/>
</dbReference>
<proteinExistence type="inferred from homology"/>
<dbReference type="InterPro" id="IPR019794">
    <property type="entry name" value="Peroxidases_AS"/>
</dbReference>
<evidence type="ECO:0000259" key="14">
    <source>
        <dbReference type="PROSITE" id="PS50873"/>
    </source>
</evidence>
<dbReference type="PROSITE" id="PS50873">
    <property type="entry name" value="PEROXIDASE_4"/>
    <property type="match status" value="1"/>
</dbReference>
<dbReference type="GO" id="GO:0000302">
    <property type="term" value="P:response to reactive oxygen species"/>
    <property type="evidence" value="ECO:0007669"/>
    <property type="project" value="TreeGrafter"/>
</dbReference>
<keyword evidence="4" id="KW-0349">Heme</keyword>
<organism evidence="15 16">
    <name type="scientific">Bodo saltans</name>
    <name type="common">Flagellated protozoan</name>
    <dbReference type="NCBI Taxonomy" id="75058"/>
    <lineage>
        <taxon>Eukaryota</taxon>
        <taxon>Discoba</taxon>
        <taxon>Euglenozoa</taxon>
        <taxon>Kinetoplastea</taxon>
        <taxon>Metakinetoplastina</taxon>
        <taxon>Eubodonida</taxon>
        <taxon>Bodonidae</taxon>
        <taxon>Bodo</taxon>
    </lineage>
</organism>
<dbReference type="GO" id="GO:0020037">
    <property type="term" value="F:heme binding"/>
    <property type="evidence" value="ECO:0007669"/>
    <property type="project" value="InterPro"/>
</dbReference>
<dbReference type="VEuPathDB" id="TriTrypDB:BSAL_03275"/>
<dbReference type="PANTHER" id="PTHR31356">
    <property type="entry name" value="THYLAKOID LUMENAL 29 KDA PROTEIN, CHLOROPLASTIC-RELATED"/>
    <property type="match status" value="1"/>
</dbReference>
<sequence length="322" mass="35744">MFSACRRLSTAAVSSRMAGTFRTRVAPSSSFWKGVVSVTTGVAVGAVFTGGAIVMCKPAAAPFDAAQIRKEIEEIISKDLSYGPLLVRLAWHEAASWHKGLRNGAPNTASMRFKPECAYGGNAGLDKARDILEPIKKRHPNISYADLWAYASVVAISEMGGPEIPFRYGRVDAKDGSVCAEARLPDAAQTQQHVRDTFTGRFGFDDKETVALIGAHTIGECHANRSGFVGPWTHDRYGFDNSFYSELLENDWIVDTRYPQLQFTDSKTKRLMMLPSDVAFIIDPKFRKFVDIYAKDQDLWWADFSKAYQKLVELGDHKLTAL</sequence>
<dbReference type="EC" id="1.11.1.5" evidence="10"/>
<keyword evidence="7" id="KW-0560">Oxidoreductase</keyword>
<keyword evidence="16" id="KW-1185">Reference proteome</keyword>
<keyword evidence="5" id="KW-0479">Metal-binding</keyword>
<evidence type="ECO:0000256" key="12">
    <source>
        <dbReference type="ARBA" id="ARBA00049265"/>
    </source>
</evidence>
<dbReference type="OMA" id="GAWVNNP"/>
<dbReference type="InterPro" id="IPR010255">
    <property type="entry name" value="Haem_peroxidase_sf"/>
</dbReference>
<evidence type="ECO:0000256" key="13">
    <source>
        <dbReference type="RuleBase" id="RU004241"/>
    </source>
</evidence>
<dbReference type="GO" id="GO:0042744">
    <property type="term" value="P:hydrogen peroxide catabolic process"/>
    <property type="evidence" value="ECO:0007669"/>
    <property type="project" value="TreeGrafter"/>
</dbReference>
<dbReference type="PROSITE" id="PS00436">
    <property type="entry name" value="PEROXIDASE_2"/>
    <property type="match status" value="1"/>
</dbReference>
<comment type="subcellular location">
    <subcellularLocation>
        <location evidence="2">Mitochondrion intermembrane space</location>
    </subcellularLocation>
    <subcellularLocation>
        <location evidence="1">Mitochondrion matrix</location>
    </subcellularLocation>
</comment>
<dbReference type="GO" id="GO:0005759">
    <property type="term" value="C:mitochondrial matrix"/>
    <property type="evidence" value="ECO:0007669"/>
    <property type="project" value="UniProtKB-SubCell"/>
</dbReference>
<dbReference type="EMBL" id="CYKH01000059">
    <property type="protein sequence ID" value="CUE67095.1"/>
    <property type="molecule type" value="Genomic_DNA"/>
</dbReference>
<dbReference type="PRINTS" id="PR00458">
    <property type="entry name" value="PEROXIDASE"/>
</dbReference>
<evidence type="ECO:0000256" key="8">
    <source>
        <dbReference type="ARBA" id="ARBA00023004"/>
    </source>
</evidence>
<evidence type="ECO:0000256" key="3">
    <source>
        <dbReference type="ARBA" id="ARBA00022559"/>
    </source>
</evidence>
<dbReference type="Gene3D" id="1.10.520.10">
    <property type="match status" value="1"/>
</dbReference>
<dbReference type="AlphaFoldDB" id="A0A0S4IHN4"/>
<dbReference type="OrthoDB" id="2859658at2759"/>
<keyword evidence="6" id="KW-0809">Transit peptide</keyword>
<dbReference type="GO" id="GO:0034599">
    <property type="term" value="P:cellular response to oxidative stress"/>
    <property type="evidence" value="ECO:0007669"/>
    <property type="project" value="InterPro"/>
</dbReference>
<keyword evidence="3 15" id="KW-0575">Peroxidase</keyword>
<comment type="catalytic activity">
    <reaction evidence="12">
        <text>2 Fe(II)-[cytochrome c] + H2O2 + 2 H(+) = 2 Fe(III)-[cytochrome c] + 2 H2O</text>
        <dbReference type="Rhea" id="RHEA:16581"/>
        <dbReference type="Rhea" id="RHEA-COMP:10350"/>
        <dbReference type="Rhea" id="RHEA-COMP:14399"/>
        <dbReference type="ChEBI" id="CHEBI:15377"/>
        <dbReference type="ChEBI" id="CHEBI:15378"/>
        <dbReference type="ChEBI" id="CHEBI:16240"/>
        <dbReference type="ChEBI" id="CHEBI:29033"/>
        <dbReference type="ChEBI" id="CHEBI:29034"/>
        <dbReference type="EC" id="1.11.1.5"/>
    </reaction>
</comment>
<accession>A0A0S4IHN4</accession>
<dbReference type="GO" id="GO:0004130">
    <property type="term" value="F:cytochrome-c peroxidase activity"/>
    <property type="evidence" value="ECO:0007669"/>
    <property type="project" value="UniProtKB-EC"/>
</dbReference>
<evidence type="ECO:0000256" key="9">
    <source>
        <dbReference type="ARBA" id="ARBA00023128"/>
    </source>
</evidence>
<comment type="similarity">
    <text evidence="13">Belongs to the peroxidase family.</text>
</comment>
<evidence type="ECO:0000256" key="11">
    <source>
        <dbReference type="ARBA" id="ARBA00040313"/>
    </source>
</evidence>
<feature type="domain" description="Plant heme peroxidase family profile" evidence="14">
    <location>
        <begin position="102"/>
        <end position="322"/>
    </location>
</feature>
<dbReference type="PANTHER" id="PTHR31356:SF58">
    <property type="entry name" value="CYTOCHROME C PEROXIDASE, MITOCHONDRIAL"/>
    <property type="match status" value="1"/>
</dbReference>
<dbReference type="GO" id="GO:0005758">
    <property type="term" value="C:mitochondrial intermembrane space"/>
    <property type="evidence" value="ECO:0007669"/>
    <property type="project" value="UniProtKB-SubCell"/>
</dbReference>
<name>A0A0S4IHN4_BODSA</name>
<dbReference type="PRINTS" id="PR00459">
    <property type="entry name" value="ASPEROXIDASE"/>
</dbReference>
<evidence type="ECO:0000256" key="10">
    <source>
        <dbReference type="ARBA" id="ARBA00039063"/>
    </source>
</evidence>
<dbReference type="SUPFAM" id="SSF48113">
    <property type="entry name" value="Heme-dependent peroxidases"/>
    <property type="match status" value="1"/>
</dbReference>
<evidence type="ECO:0000256" key="5">
    <source>
        <dbReference type="ARBA" id="ARBA00022723"/>
    </source>
</evidence>
<dbReference type="InterPro" id="IPR019793">
    <property type="entry name" value="Peroxidases_heam-ligand_BS"/>
</dbReference>
<gene>
    <name evidence="15" type="ORF">BSAL_03275</name>
</gene>
<dbReference type="PeroxiBase" id="14312">
    <property type="entry name" value="BsalAPx-CcP1"/>
</dbReference>
<evidence type="ECO:0000313" key="16">
    <source>
        <dbReference type="Proteomes" id="UP000051952"/>
    </source>
</evidence>
<reference evidence="16" key="1">
    <citation type="submission" date="2015-09" db="EMBL/GenBank/DDBJ databases">
        <authorList>
            <consortium name="Pathogen Informatics"/>
        </authorList>
    </citation>
    <scope>NUCLEOTIDE SEQUENCE [LARGE SCALE GENOMIC DNA]</scope>
    <source>
        <strain evidence="16">Lake Konstanz</strain>
    </source>
</reference>
<evidence type="ECO:0000256" key="6">
    <source>
        <dbReference type="ARBA" id="ARBA00022946"/>
    </source>
</evidence>
<dbReference type="Gene3D" id="1.10.420.10">
    <property type="entry name" value="Peroxidase, domain 2"/>
    <property type="match status" value="1"/>
</dbReference>
<evidence type="ECO:0000256" key="2">
    <source>
        <dbReference type="ARBA" id="ARBA00004569"/>
    </source>
</evidence>
<evidence type="ECO:0000256" key="1">
    <source>
        <dbReference type="ARBA" id="ARBA00004305"/>
    </source>
</evidence>
<dbReference type="InterPro" id="IPR002207">
    <property type="entry name" value="Peroxidase_I"/>
</dbReference>
<evidence type="ECO:0000313" key="15">
    <source>
        <dbReference type="EMBL" id="CUE67095.1"/>
    </source>
</evidence>
<evidence type="ECO:0000256" key="4">
    <source>
        <dbReference type="ARBA" id="ARBA00022617"/>
    </source>
</evidence>
<evidence type="ECO:0000256" key="7">
    <source>
        <dbReference type="ARBA" id="ARBA00023002"/>
    </source>
</evidence>
<dbReference type="CDD" id="cd00691">
    <property type="entry name" value="ascorbate_peroxidase"/>
    <property type="match status" value="1"/>
</dbReference>
<dbReference type="Pfam" id="PF00141">
    <property type="entry name" value="peroxidase"/>
    <property type="match status" value="1"/>
</dbReference>
<dbReference type="Proteomes" id="UP000051952">
    <property type="component" value="Unassembled WGS sequence"/>
</dbReference>
<dbReference type="PROSITE" id="PS00435">
    <property type="entry name" value="PEROXIDASE_1"/>
    <property type="match status" value="1"/>
</dbReference>